<name>A0ABN6FH66_SINCY</name>
<feature type="domain" description="Helix-turn-helix" evidence="1">
    <location>
        <begin position="10"/>
        <end position="58"/>
    </location>
</feature>
<dbReference type="SUPFAM" id="SSF46955">
    <property type="entry name" value="Putative DNA-binding domain"/>
    <property type="match status" value="1"/>
</dbReference>
<organism evidence="2 3">
    <name type="scientific">Sinomonas cyclohexanicum</name>
    <name type="common">Corynebacterium cyclohexanicum</name>
    <dbReference type="NCBI Taxonomy" id="322009"/>
    <lineage>
        <taxon>Bacteria</taxon>
        <taxon>Bacillati</taxon>
        <taxon>Actinomycetota</taxon>
        <taxon>Actinomycetes</taxon>
        <taxon>Micrococcales</taxon>
        <taxon>Micrococcaceae</taxon>
        <taxon>Sinomonas</taxon>
    </lineage>
</organism>
<evidence type="ECO:0000313" key="3">
    <source>
        <dbReference type="Proteomes" id="UP001319861"/>
    </source>
</evidence>
<accession>A0ABN6FH66</accession>
<reference evidence="2 3" key="1">
    <citation type="journal article" date="2021" name="J. Biosci. Bioeng.">
        <title>Identification and characterization of a chc gene cluster responsible for the aromatization pathway of cyclohexanecarboxylate degradation in Sinomonas cyclohexanicum ATCC 51369.</title>
        <authorList>
            <person name="Yamamoto T."/>
            <person name="Hasegawa Y."/>
            <person name="Lau P.C.K."/>
            <person name="Iwaki H."/>
        </authorList>
    </citation>
    <scope>NUCLEOTIDE SEQUENCE [LARGE SCALE GENOMIC DNA]</scope>
    <source>
        <strain evidence="2 3">ATCC 51369</strain>
    </source>
</reference>
<dbReference type="RefSeq" id="WP_229232744.1">
    <property type="nucleotide sequence ID" value="NZ_AP024525.1"/>
</dbReference>
<gene>
    <name evidence="2" type="ORF">SCMU_19350</name>
</gene>
<evidence type="ECO:0000259" key="1">
    <source>
        <dbReference type="Pfam" id="PF12728"/>
    </source>
</evidence>
<keyword evidence="3" id="KW-1185">Reference proteome</keyword>
<dbReference type="Pfam" id="PF12728">
    <property type="entry name" value="HTH_17"/>
    <property type="match status" value="1"/>
</dbReference>
<protein>
    <recommendedName>
        <fullName evidence="1">Helix-turn-helix domain-containing protein</fullName>
    </recommendedName>
</protein>
<dbReference type="InterPro" id="IPR009061">
    <property type="entry name" value="DNA-bd_dom_put_sf"/>
</dbReference>
<proteinExistence type="predicted"/>
<sequence length="69" mass="7215">MPTTPVTCRLVTTDDLAVVLAVSTRTIRRLRAAGVIRPVPGFSRALRWDVDAVVAALNAANGRTAGGAE</sequence>
<evidence type="ECO:0000313" key="2">
    <source>
        <dbReference type="EMBL" id="BCT76093.1"/>
    </source>
</evidence>
<dbReference type="EMBL" id="AP024525">
    <property type="protein sequence ID" value="BCT76093.1"/>
    <property type="molecule type" value="Genomic_DNA"/>
</dbReference>
<dbReference type="InterPro" id="IPR041657">
    <property type="entry name" value="HTH_17"/>
</dbReference>
<dbReference type="Proteomes" id="UP001319861">
    <property type="component" value="Chromosome"/>
</dbReference>